<comment type="caution">
    <text evidence="1">The sequence shown here is derived from an EMBL/GenBank/DDBJ whole genome shotgun (WGS) entry which is preliminary data.</text>
</comment>
<dbReference type="EMBL" id="JBHFFA010000001">
    <property type="protein sequence ID" value="KAL2654092.1"/>
    <property type="molecule type" value="Genomic_DNA"/>
</dbReference>
<accession>A0ABD1ZRL8</accession>
<organism evidence="1 2">
    <name type="scientific">Riccia fluitans</name>
    <dbReference type="NCBI Taxonomy" id="41844"/>
    <lineage>
        <taxon>Eukaryota</taxon>
        <taxon>Viridiplantae</taxon>
        <taxon>Streptophyta</taxon>
        <taxon>Embryophyta</taxon>
        <taxon>Marchantiophyta</taxon>
        <taxon>Marchantiopsida</taxon>
        <taxon>Marchantiidae</taxon>
        <taxon>Marchantiales</taxon>
        <taxon>Ricciaceae</taxon>
        <taxon>Riccia</taxon>
    </lineage>
</organism>
<gene>
    <name evidence="1" type="ORF">R1flu_022220</name>
</gene>
<evidence type="ECO:0000313" key="1">
    <source>
        <dbReference type="EMBL" id="KAL2654092.1"/>
    </source>
</evidence>
<sequence length="118" mass="13757">MIQRNERGRKPCKATVDHHGYIEVGKDEWYVDLKALCLNYLDISIPQFAKQDSARVQMVKRDLDKRYEYEGRELLDSFEKGKMLQVLKGERNRLKGLWEEVGESKLDAPCPEDVEPAT</sequence>
<reference evidence="1 2" key="1">
    <citation type="submission" date="2024-09" db="EMBL/GenBank/DDBJ databases">
        <title>Chromosome-scale assembly of Riccia fluitans.</title>
        <authorList>
            <person name="Paukszto L."/>
            <person name="Sawicki J."/>
            <person name="Karawczyk K."/>
            <person name="Piernik-Szablinska J."/>
            <person name="Szczecinska M."/>
            <person name="Mazdziarz M."/>
        </authorList>
    </citation>
    <scope>NUCLEOTIDE SEQUENCE [LARGE SCALE GENOMIC DNA]</scope>
    <source>
        <strain evidence="1">Rf_01</strain>
        <tissue evidence="1">Aerial parts of the thallus</tissue>
    </source>
</reference>
<evidence type="ECO:0000313" key="2">
    <source>
        <dbReference type="Proteomes" id="UP001605036"/>
    </source>
</evidence>
<proteinExistence type="predicted"/>
<dbReference type="Proteomes" id="UP001605036">
    <property type="component" value="Unassembled WGS sequence"/>
</dbReference>
<name>A0ABD1ZRL8_9MARC</name>
<keyword evidence="2" id="KW-1185">Reference proteome</keyword>
<dbReference type="AlphaFoldDB" id="A0ABD1ZRL8"/>
<protein>
    <submittedName>
        <fullName evidence="1">Uncharacterized protein</fullName>
    </submittedName>
</protein>